<dbReference type="InterPro" id="IPR013216">
    <property type="entry name" value="Methyltransf_11"/>
</dbReference>
<feature type="non-terminal residue" evidence="2">
    <location>
        <position position="1"/>
    </location>
</feature>
<dbReference type="EMBL" id="BARV01026133">
    <property type="protein sequence ID" value="GAI37469.1"/>
    <property type="molecule type" value="Genomic_DNA"/>
</dbReference>
<evidence type="ECO:0000259" key="1">
    <source>
        <dbReference type="Pfam" id="PF08241"/>
    </source>
</evidence>
<gene>
    <name evidence="2" type="ORF">S06H3_42287</name>
</gene>
<organism evidence="2">
    <name type="scientific">marine sediment metagenome</name>
    <dbReference type="NCBI Taxonomy" id="412755"/>
    <lineage>
        <taxon>unclassified sequences</taxon>
        <taxon>metagenomes</taxon>
        <taxon>ecological metagenomes</taxon>
    </lineage>
</organism>
<dbReference type="Pfam" id="PF08241">
    <property type="entry name" value="Methyltransf_11"/>
    <property type="match status" value="1"/>
</dbReference>
<dbReference type="Gene3D" id="3.40.50.150">
    <property type="entry name" value="Vaccinia Virus protein VP39"/>
    <property type="match status" value="1"/>
</dbReference>
<dbReference type="GO" id="GO:0008757">
    <property type="term" value="F:S-adenosylmethionine-dependent methyltransferase activity"/>
    <property type="evidence" value="ECO:0007669"/>
    <property type="project" value="InterPro"/>
</dbReference>
<reference evidence="2" key="1">
    <citation type="journal article" date="2014" name="Front. Microbiol.">
        <title>High frequency of phylogenetically diverse reductive dehalogenase-homologous genes in deep subseafloor sedimentary metagenomes.</title>
        <authorList>
            <person name="Kawai M."/>
            <person name="Futagami T."/>
            <person name="Toyoda A."/>
            <person name="Takaki Y."/>
            <person name="Nishi S."/>
            <person name="Hori S."/>
            <person name="Arai W."/>
            <person name="Tsubouchi T."/>
            <person name="Morono Y."/>
            <person name="Uchiyama I."/>
            <person name="Ito T."/>
            <person name="Fujiyama A."/>
            <person name="Inagaki F."/>
            <person name="Takami H."/>
        </authorList>
    </citation>
    <scope>NUCLEOTIDE SEQUENCE</scope>
    <source>
        <strain evidence="2">Expedition CK06-06</strain>
    </source>
</reference>
<comment type="caution">
    <text evidence="2">The sequence shown here is derived from an EMBL/GenBank/DDBJ whole genome shotgun (WGS) entry which is preliminary data.</text>
</comment>
<proteinExistence type="predicted"/>
<name>X1Q2M4_9ZZZZ</name>
<dbReference type="InterPro" id="IPR029063">
    <property type="entry name" value="SAM-dependent_MTases_sf"/>
</dbReference>
<dbReference type="AlphaFoldDB" id="X1Q2M4"/>
<sequence>DYILFVFTICFLRDLRVSLKEAYRVLKPRGSIVVGFISRDSEWGELYSKKKSEGHRFYKDANFYSVKEIEEALECVRFKSTKCVATLSQEPEAVTTIEEPSSNVDQRGFVCIKAIKDEKIGIKDGKATKPFLKFHALSTLFESIEFL</sequence>
<dbReference type="SUPFAM" id="SSF53335">
    <property type="entry name" value="S-adenosyl-L-methionine-dependent methyltransferases"/>
    <property type="match status" value="1"/>
</dbReference>
<protein>
    <recommendedName>
        <fullName evidence="1">Methyltransferase type 11 domain-containing protein</fullName>
    </recommendedName>
</protein>
<feature type="domain" description="Methyltransferase type 11" evidence="1">
    <location>
        <begin position="1"/>
        <end position="34"/>
    </location>
</feature>
<evidence type="ECO:0000313" key="2">
    <source>
        <dbReference type="EMBL" id="GAI37469.1"/>
    </source>
</evidence>
<accession>X1Q2M4</accession>